<organism evidence="2">
    <name type="scientific">Menopon gallinae</name>
    <name type="common">poultry shaft louse</name>
    <dbReference type="NCBI Taxonomy" id="328185"/>
    <lineage>
        <taxon>Eukaryota</taxon>
        <taxon>Metazoa</taxon>
        <taxon>Ecdysozoa</taxon>
        <taxon>Arthropoda</taxon>
        <taxon>Hexapoda</taxon>
        <taxon>Insecta</taxon>
        <taxon>Pterygota</taxon>
        <taxon>Neoptera</taxon>
        <taxon>Paraneoptera</taxon>
        <taxon>Psocodea</taxon>
        <taxon>Troctomorpha</taxon>
        <taxon>Phthiraptera</taxon>
        <taxon>Amblycera</taxon>
        <taxon>Menoponidae</taxon>
        <taxon>Menopon</taxon>
    </lineage>
</organism>
<reference evidence="2" key="1">
    <citation type="journal article" date="2024" name="Gigascience">
        <title>Chromosome-level genome of the poultry shaft louse Menopon gallinae provides insight into the host-switching and adaptive evolution of parasitic lice.</title>
        <authorList>
            <person name="Xu Y."/>
            <person name="Ma L."/>
            <person name="Liu S."/>
            <person name="Liang Y."/>
            <person name="Liu Q."/>
            <person name="He Z."/>
            <person name="Tian L."/>
            <person name="Duan Y."/>
            <person name="Cai W."/>
            <person name="Li H."/>
            <person name="Song F."/>
        </authorList>
    </citation>
    <scope>NUCLEOTIDE SEQUENCE</scope>
    <source>
        <strain evidence="2">Cailab_2023a</strain>
    </source>
</reference>
<dbReference type="PANTHER" id="PTHR28348:SF1">
    <property type="entry name" value="UPF0193 PROTEIN EVG1"/>
    <property type="match status" value="1"/>
</dbReference>
<evidence type="ECO:0000313" key="2">
    <source>
        <dbReference type="EMBL" id="KAL0270931.1"/>
    </source>
</evidence>
<dbReference type="InterPro" id="IPR007914">
    <property type="entry name" value="UPF0193"/>
</dbReference>
<evidence type="ECO:0000256" key="1">
    <source>
        <dbReference type="SAM" id="MobiDB-lite"/>
    </source>
</evidence>
<name>A0AAW2HMB3_9NEOP</name>
<dbReference type="AlphaFoldDB" id="A0AAW2HMB3"/>
<dbReference type="EMBL" id="JARGDH010000004">
    <property type="protein sequence ID" value="KAL0270931.1"/>
    <property type="molecule type" value="Genomic_DNA"/>
</dbReference>
<comment type="caution">
    <text evidence="2">The sequence shown here is derived from an EMBL/GenBank/DDBJ whole genome shotgun (WGS) entry which is preliminary data.</text>
</comment>
<protein>
    <submittedName>
        <fullName evidence="2">Uncharacterized protein</fullName>
    </submittedName>
</protein>
<dbReference type="Pfam" id="PF05250">
    <property type="entry name" value="UPF0193"/>
    <property type="match status" value="1"/>
</dbReference>
<gene>
    <name evidence="2" type="ORF">PYX00_008200</name>
</gene>
<feature type="compositionally biased region" description="Basic and acidic residues" evidence="1">
    <location>
        <begin position="117"/>
        <end position="130"/>
    </location>
</feature>
<sequence>MFNSYRVKYSPETHQLLKVLMDEAKMSNMQRRKVKETLDRGEPLPAIPRRRPRPSYVDENLFDLKRNYYFMRRTQDQIRHSGAYERERYRFTQPLVDKEKEKERFGNIMAYGKKGGKAGEKPKKTAAKDQPKEITLEERIDELIVEVQERLIFLDEMTQLGERKRYEDVIKQEIAAKLRELEKLDKGTAQKYADILKRPERFKTNMDEVLSWQN</sequence>
<proteinExistence type="predicted"/>
<feature type="region of interest" description="Disordered" evidence="1">
    <location>
        <begin position="111"/>
        <end position="130"/>
    </location>
</feature>
<accession>A0AAW2HMB3</accession>
<dbReference type="PANTHER" id="PTHR28348">
    <property type="entry name" value="UPF0193 PROTEIN EVG1"/>
    <property type="match status" value="1"/>
</dbReference>